<dbReference type="GO" id="GO:0004040">
    <property type="term" value="F:amidase activity"/>
    <property type="evidence" value="ECO:0007669"/>
    <property type="project" value="InterPro"/>
</dbReference>
<gene>
    <name evidence="8" type="ORF">AWM75_02380</name>
</gene>
<dbReference type="AlphaFoldDB" id="A0A0X8FKD3"/>
<dbReference type="GO" id="GO:0031640">
    <property type="term" value="P:killing of cells of another organism"/>
    <property type="evidence" value="ECO:0007669"/>
    <property type="project" value="UniProtKB-KW"/>
</dbReference>
<evidence type="ECO:0000256" key="4">
    <source>
        <dbReference type="ARBA" id="ARBA00022801"/>
    </source>
</evidence>
<dbReference type="InterPro" id="IPR051056">
    <property type="entry name" value="Glycosyl_Hydrolase_73"/>
</dbReference>
<feature type="signal peptide" evidence="6">
    <location>
        <begin position="1"/>
        <end position="27"/>
    </location>
</feature>
<dbReference type="InterPro" id="IPR036779">
    <property type="entry name" value="LysM_dom_sf"/>
</dbReference>
<evidence type="ECO:0000256" key="2">
    <source>
        <dbReference type="ARBA" id="ARBA00022529"/>
    </source>
</evidence>
<evidence type="ECO:0000256" key="6">
    <source>
        <dbReference type="SAM" id="SignalP"/>
    </source>
</evidence>
<feature type="domain" description="LysM" evidence="7">
    <location>
        <begin position="468"/>
        <end position="511"/>
    </location>
</feature>
<dbReference type="CDD" id="cd00118">
    <property type="entry name" value="LysM"/>
    <property type="match status" value="6"/>
</dbReference>
<comment type="similarity">
    <text evidence="1">Belongs to the glycosyl hydrolase 73 family.</text>
</comment>
<evidence type="ECO:0000313" key="8">
    <source>
        <dbReference type="EMBL" id="AMB98909.1"/>
    </source>
</evidence>
<evidence type="ECO:0000256" key="5">
    <source>
        <dbReference type="ARBA" id="ARBA00032108"/>
    </source>
</evidence>
<dbReference type="PANTHER" id="PTHR33308:SF9">
    <property type="entry name" value="PEPTIDOGLYCAN HYDROLASE FLGJ"/>
    <property type="match status" value="1"/>
</dbReference>
<dbReference type="Gene3D" id="3.10.350.10">
    <property type="entry name" value="LysM domain"/>
    <property type="match status" value="6"/>
</dbReference>
<evidence type="ECO:0000313" key="9">
    <source>
        <dbReference type="Proteomes" id="UP000062260"/>
    </source>
</evidence>
<proteinExistence type="inferred from homology"/>
<evidence type="ECO:0000259" key="7">
    <source>
        <dbReference type="PROSITE" id="PS51782"/>
    </source>
</evidence>
<dbReference type="PANTHER" id="PTHR33308">
    <property type="entry name" value="PEPTIDOGLYCAN HYDROLASE FLGJ"/>
    <property type="match status" value="1"/>
</dbReference>
<keyword evidence="3" id="KW-0081">Bacteriolytic enzyme</keyword>
<dbReference type="EMBL" id="CP014163">
    <property type="protein sequence ID" value="AMB98909.1"/>
    <property type="molecule type" value="Genomic_DNA"/>
</dbReference>
<dbReference type="Gene3D" id="1.10.530.10">
    <property type="match status" value="1"/>
</dbReference>
<reference evidence="8 9" key="1">
    <citation type="journal article" date="2016" name="Genome Announc.">
        <title>Complete Genome Sequences of Aerococcus christensenii CCUG 28831T, Aerococcus sanguinicola CCUG 43001T, Aerococcus urinae CCUG 36881T, Aerococcus urinaeequi CCUG 28094T, Aerococcus urinaehominis CCUG 42038 BT, and Aerococcus viridans CCUG 4311T.</title>
        <authorList>
            <person name="Carkaci D."/>
            <person name="Dargis R."/>
            <person name="Nielsen X.C."/>
            <person name="Skovgaard O."/>
            <person name="Fuursted K."/>
            <person name="Christensen J.J."/>
        </authorList>
    </citation>
    <scope>NUCLEOTIDE SEQUENCE [LARGE SCALE GENOMIC DNA]</scope>
    <source>
        <strain evidence="8 9">CCUG42038B</strain>
    </source>
</reference>
<feature type="domain" description="LysM" evidence="7">
    <location>
        <begin position="286"/>
        <end position="329"/>
    </location>
</feature>
<dbReference type="Pfam" id="PF01476">
    <property type="entry name" value="LysM"/>
    <property type="match status" value="6"/>
</dbReference>
<accession>A0A0X8FKD3</accession>
<dbReference type="InterPro" id="IPR018392">
    <property type="entry name" value="LysM"/>
</dbReference>
<feature type="domain" description="LysM" evidence="7">
    <location>
        <begin position="225"/>
        <end position="268"/>
    </location>
</feature>
<protein>
    <recommendedName>
        <fullName evidence="5">Peptidoglycan hydrolase</fullName>
    </recommendedName>
</protein>
<reference evidence="9" key="2">
    <citation type="submission" date="2016-01" db="EMBL/GenBank/DDBJ databases">
        <title>Six Aerococcus type strain genome sequencing and assembly using PacBio and Illumina Hiseq.</title>
        <authorList>
            <person name="Carkaci D."/>
            <person name="Dargis R."/>
            <person name="Nielsen X.C."/>
            <person name="Skovgaard O."/>
            <person name="Fuursted K."/>
            <person name="Christensen J.J."/>
        </authorList>
    </citation>
    <scope>NUCLEOTIDE SEQUENCE [LARGE SCALE GENOMIC DNA]</scope>
    <source>
        <strain evidence="9">CCUG42038B</strain>
    </source>
</reference>
<dbReference type="Pfam" id="PF01832">
    <property type="entry name" value="Glucosaminidase"/>
    <property type="match status" value="1"/>
</dbReference>
<evidence type="ECO:0000256" key="3">
    <source>
        <dbReference type="ARBA" id="ARBA00022638"/>
    </source>
</evidence>
<dbReference type="KEGG" id="auh:AWM75_02380"/>
<keyword evidence="2" id="KW-0929">Antimicrobial</keyword>
<feature type="chain" id="PRO_5038486701" description="Peptidoglycan hydrolase" evidence="6">
    <location>
        <begin position="28"/>
        <end position="603"/>
    </location>
</feature>
<feature type="domain" description="LysM" evidence="7">
    <location>
        <begin position="350"/>
        <end position="393"/>
    </location>
</feature>
<dbReference type="GO" id="GO:0042742">
    <property type="term" value="P:defense response to bacterium"/>
    <property type="evidence" value="ECO:0007669"/>
    <property type="project" value="UniProtKB-KW"/>
</dbReference>
<dbReference type="OrthoDB" id="2155627at2"/>
<keyword evidence="6" id="KW-0732">Signal</keyword>
<name>A0A0X8FKD3_9LACT</name>
<dbReference type="Gene3D" id="4.10.80.30">
    <property type="entry name" value="DNA polymerase, domain 6"/>
    <property type="match status" value="1"/>
</dbReference>
<dbReference type="InterPro" id="IPR002901">
    <property type="entry name" value="MGlyc_endo_b_GlcNAc-like_dom"/>
</dbReference>
<feature type="domain" description="LysM" evidence="7">
    <location>
        <begin position="556"/>
        <end position="601"/>
    </location>
</feature>
<dbReference type="SMART" id="SM00257">
    <property type="entry name" value="LysM"/>
    <property type="match status" value="6"/>
</dbReference>
<dbReference type="SMART" id="SM00047">
    <property type="entry name" value="LYZ2"/>
    <property type="match status" value="1"/>
</dbReference>
<organism evidence="8 9">
    <name type="scientific">Aerococcus urinaehominis</name>
    <dbReference type="NCBI Taxonomy" id="128944"/>
    <lineage>
        <taxon>Bacteria</taxon>
        <taxon>Bacillati</taxon>
        <taxon>Bacillota</taxon>
        <taxon>Bacilli</taxon>
        <taxon>Lactobacillales</taxon>
        <taxon>Aerococcaceae</taxon>
        <taxon>Aerococcus</taxon>
    </lineage>
</organism>
<dbReference type="PROSITE" id="PS51782">
    <property type="entry name" value="LYSM"/>
    <property type="match status" value="6"/>
</dbReference>
<sequence length="603" mass="64264">MTSKQKNYQKALTTSAILLGSALAVHTASQEMNQVQAKDYQYTNLASHQVNFLNKITGHAQELASQNDLYASVMIAQAVLESGWGSSQLSQAPYNNLFGIKGAYKGQTANFKTLEDDGSGNYYAIVDGFRQYPSYRESLIDYVGVLKNGPSFNANYYAGAWKSNTKSYQDATAWLTGRYATDTSYGRKLNSIIQANQLTRFDVPGVALTSNSKPASAGQKSHGEKNYTVQAGDGLYTVAQELGTSVSELKARYGLTSDLIHPGQVFSAAASQAGQVTQPSQAKSSKSYTVQAGDGLYTVAQELGTSVSELKARYGLTSNLIHPGQVFSTSGSQIGQTSQANQAGQSESTKTYTVQAGDGLYTVAQELGTSVSELKARYGLTSDLIHPGQVFSAAASQTSQPNQLSQANSSKTYTVQAGDGLYTVAQELGTSVSELKARYGLTSNLIHPGQVFTSGSQVTSQPSQATGSAYTVQPGDTLWKIARQNGLTVDQLKAMNGLESDQIYLGQALNFTGQPVASQPSQAINAHVDQPEVTNPVQEQPASHTISQPTSNQVQQTYTIQAGDNLYRIAQNNGVSLDDLVAANGFENEQALILPGQAITIPQ</sequence>
<keyword evidence="4" id="KW-0378">Hydrolase</keyword>
<dbReference type="PRINTS" id="PR01002">
    <property type="entry name" value="FLGFLGJ"/>
</dbReference>
<feature type="domain" description="LysM" evidence="7">
    <location>
        <begin position="411"/>
        <end position="454"/>
    </location>
</feature>
<dbReference type="RefSeq" id="WP_067977781.1">
    <property type="nucleotide sequence ID" value="NZ_CP014163.1"/>
</dbReference>
<evidence type="ECO:0000256" key="1">
    <source>
        <dbReference type="ARBA" id="ARBA00010266"/>
    </source>
</evidence>
<dbReference type="STRING" id="128944.AWM75_02380"/>
<keyword evidence="9" id="KW-1185">Reference proteome</keyword>
<dbReference type="Proteomes" id="UP000062260">
    <property type="component" value="Chromosome"/>
</dbReference>
<dbReference type="SUPFAM" id="SSF54106">
    <property type="entry name" value="LysM domain"/>
    <property type="match status" value="6"/>
</dbReference>